<dbReference type="Proteomes" id="UP000033841">
    <property type="component" value="Unassembled WGS sequence"/>
</dbReference>
<accession>A0A0G0LJU2</accession>
<reference evidence="2" key="1">
    <citation type="journal article" date="2015" name="Nature">
        <title>rRNA introns, odd ribosomes, and small enigmatic genomes across a large radiation of phyla.</title>
        <authorList>
            <person name="Brown C.T."/>
            <person name="Hug L.A."/>
            <person name="Thomas B.C."/>
            <person name="Sharon I."/>
            <person name="Castelle C.J."/>
            <person name="Singh A."/>
            <person name="Wilkins M.J."/>
            <person name="Williams K.H."/>
            <person name="Banfield J.F."/>
        </authorList>
    </citation>
    <scope>NUCLEOTIDE SEQUENCE [LARGE SCALE GENOMIC DNA]</scope>
</reference>
<feature type="region of interest" description="Disordered" evidence="1">
    <location>
        <begin position="1"/>
        <end position="21"/>
    </location>
</feature>
<gene>
    <name evidence="2" type="ORF">UT14_C0016G0003</name>
</gene>
<protein>
    <submittedName>
        <fullName evidence="2">Uncharacterized protein</fullName>
    </submittedName>
</protein>
<dbReference type="EMBL" id="LBVR01000016">
    <property type="protein sequence ID" value="KKQ91302.1"/>
    <property type="molecule type" value="Genomic_DNA"/>
</dbReference>
<evidence type="ECO:0000313" key="2">
    <source>
        <dbReference type="EMBL" id="KKQ91302.1"/>
    </source>
</evidence>
<comment type="caution">
    <text evidence="2">The sequence shown here is derived from an EMBL/GenBank/DDBJ whole genome shotgun (WGS) entry which is preliminary data.</text>
</comment>
<name>A0A0G0LJU2_9BACT</name>
<proteinExistence type="predicted"/>
<organism evidence="2">
    <name type="scientific">Candidatus Shapirobacteria bacterium GW2011_GWE1_38_92</name>
    <dbReference type="NCBI Taxonomy" id="1618489"/>
    <lineage>
        <taxon>Bacteria</taxon>
        <taxon>Candidatus Shapironibacteriota</taxon>
    </lineage>
</organism>
<sequence length="42" mass="4861">MGGFGGVDRGSRNDKLGRINKRGVGKGKYRFYRRVWVVEIKF</sequence>
<dbReference type="AlphaFoldDB" id="A0A0G0LJU2"/>
<evidence type="ECO:0000256" key="1">
    <source>
        <dbReference type="SAM" id="MobiDB-lite"/>
    </source>
</evidence>